<evidence type="ECO:0000313" key="4">
    <source>
        <dbReference type="Proteomes" id="UP001257739"/>
    </source>
</evidence>
<keyword evidence="2" id="KW-0732">Signal</keyword>
<evidence type="ECO:0000313" key="3">
    <source>
        <dbReference type="EMBL" id="MDR7085973.1"/>
    </source>
</evidence>
<dbReference type="Proteomes" id="UP001257739">
    <property type="component" value="Unassembled WGS sequence"/>
</dbReference>
<protein>
    <recommendedName>
        <fullName evidence="5">Copper chaperone PCu(A)C</fullName>
    </recommendedName>
</protein>
<comment type="caution">
    <text evidence="3">The sequence shown here is derived from an EMBL/GenBank/DDBJ whole genome shotgun (WGS) entry which is preliminary data.</text>
</comment>
<accession>A0ABU1ULB9</accession>
<dbReference type="EMBL" id="JAVDWH010000001">
    <property type="protein sequence ID" value="MDR7085973.1"/>
    <property type="molecule type" value="Genomic_DNA"/>
</dbReference>
<reference evidence="3 4" key="1">
    <citation type="submission" date="2023-07" db="EMBL/GenBank/DDBJ databases">
        <title>Sorghum-associated microbial communities from plants grown in Nebraska, USA.</title>
        <authorList>
            <person name="Schachtman D."/>
        </authorList>
    </citation>
    <scope>NUCLEOTIDE SEQUENCE [LARGE SCALE GENOMIC DNA]</scope>
    <source>
        <strain evidence="3 4">BE248</strain>
    </source>
</reference>
<proteinExistence type="predicted"/>
<dbReference type="PROSITE" id="PS51257">
    <property type="entry name" value="PROKAR_LIPOPROTEIN"/>
    <property type="match status" value="1"/>
</dbReference>
<evidence type="ECO:0000256" key="2">
    <source>
        <dbReference type="SAM" id="SignalP"/>
    </source>
</evidence>
<evidence type="ECO:0008006" key="5">
    <source>
        <dbReference type="Google" id="ProtNLM"/>
    </source>
</evidence>
<feature type="region of interest" description="Disordered" evidence="1">
    <location>
        <begin position="154"/>
        <end position="176"/>
    </location>
</feature>
<keyword evidence="4" id="KW-1185">Reference proteome</keyword>
<organism evidence="3 4">
    <name type="scientific">Aeromicrobium panaciterrae</name>
    <dbReference type="NCBI Taxonomy" id="363861"/>
    <lineage>
        <taxon>Bacteria</taxon>
        <taxon>Bacillati</taxon>
        <taxon>Actinomycetota</taxon>
        <taxon>Actinomycetes</taxon>
        <taxon>Propionibacteriales</taxon>
        <taxon>Nocardioidaceae</taxon>
        <taxon>Aeromicrobium</taxon>
    </lineage>
</organism>
<gene>
    <name evidence="3" type="ORF">J2X11_000812</name>
</gene>
<dbReference type="RefSeq" id="WP_309967050.1">
    <property type="nucleotide sequence ID" value="NZ_JAVDWH010000001.1"/>
</dbReference>
<feature type="signal peptide" evidence="2">
    <location>
        <begin position="1"/>
        <end position="21"/>
    </location>
</feature>
<feature type="compositionally biased region" description="Acidic residues" evidence="1">
    <location>
        <begin position="166"/>
        <end position="176"/>
    </location>
</feature>
<evidence type="ECO:0000256" key="1">
    <source>
        <dbReference type="SAM" id="MobiDB-lite"/>
    </source>
</evidence>
<sequence length="176" mass="18039">MSSVRRRLAATFAATTLLALSACGFEAQTNQQYQAGVGANEHGDVDILNALLVANEDGSATVSAGFVNNTGDEQGLSNVTVTTLDGKELPVRGLRSLLPLADKQLATLGGASDAGGFTVTDGAEAGYYVKATFTFTDSAPVTIEIPVVARTADYDKVTGGTPGGEPEAEETEEAAH</sequence>
<name>A0ABU1ULB9_9ACTN</name>
<feature type="chain" id="PRO_5046471263" description="Copper chaperone PCu(A)C" evidence="2">
    <location>
        <begin position="22"/>
        <end position="176"/>
    </location>
</feature>